<evidence type="ECO:0000313" key="2">
    <source>
        <dbReference type="EMBL" id="MFC6764126.1"/>
    </source>
</evidence>
<evidence type="ECO:0000256" key="1">
    <source>
        <dbReference type="SAM" id="MobiDB-lite"/>
    </source>
</evidence>
<accession>A0ABD5SL24</accession>
<protein>
    <submittedName>
        <fullName evidence="2">Uncharacterized protein</fullName>
    </submittedName>
</protein>
<sequence length="92" mass="9608">RNQSPAAQRPPGASSPEWSVASDAEGGKASGACRNHTPVEGQLQHLHLQLSLAGFERARSTRSSPADVSASGASGGQREPRLSLGKHRNDRA</sequence>
<keyword evidence="3" id="KW-1185">Reference proteome</keyword>
<dbReference type="EMBL" id="JBHSWV010000054">
    <property type="protein sequence ID" value="MFC6764126.1"/>
    <property type="molecule type" value="Genomic_DNA"/>
</dbReference>
<gene>
    <name evidence="2" type="ORF">ACFQE6_03400</name>
</gene>
<dbReference type="Proteomes" id="UP001596383">
    <property type="component" value="Unassembled WGS sequence"/>
</dbReference>
<feature type="non-terminal residue" evidence="2">
    <location>
        <position position="1"/>
    </location>
</feature>
<organism evidence="2 3">
    <name type="scientific">Natrinema soli</name>
    <dbReference type="NCBI Taxonomy" id="1930624"/>
    <lineage>
        <taxon>Archaea</taxon>
        <taxon>Methanobacteriati</taxon>
        <taxon>Methanobacteriota</taxon>
        <taxon>Stenosarchaea group</taxon>
        <taxon>Halobacteria</taxon>
        <taxon>Halobacteriales</taxon>
        <taxon>Natrialbaceae</taxon>
        <taxon>Natrinema</taxon>
    </lineage>
</organism>
<proteinExistence type="predicted"/>
<evidence type="ECO:0000313" key="3">
    <source>
        <dbReference type="Proteomes" id="UP001596383"/>
    </source>
</evidence>
<feature type="region of interest" description="Disordered" evidence="1">
    <location>
        <begin position="55"/>
        <end position="92"/>
    </location>
</feature>
<dbReference type="AlphaFoldDB" id="A0ABD5SL24"/>
<name>A0ABD5SL24_9EURY</name>
<comment type="caution">
    <text evidence="2">The sequence shown here is derived from an EMBL/GenBank/DDBJ whole genome shotgun (WGS) entry which is preliminary data.</text>
</comment>
<feature type="region of interest" description="Disordered" evidence="1">
    <location>
        <begin position="1"/>
        <end position="38"/>
    </location>
</feature>
<reference evidence="2 3" key="1">
    <citation type="journal article" date="2019" name="Int. J. Syst. Evol. Microbiol.">
        <title>The Global Catalogue of Microorganisms (GCM) 10K type strain sequencing project: providing services to taxonomists for standard genome sequencing and annotation.</title>
        <authorList>
            <consortium name="The Broad Institute Genomics Platform"/>
            <consortium name="The Broad Institute Genome Sequencing Center for Infectious Disease"/>
            <person name="Wu L."/>
            <person name="Ma J."/>
        </authorList>
    </citation>
    <scope>NUCLEOTIDE SEQUENCE [LARGE SCALE GENOMIC DNA]</scope>
    <source>
        <strain evidence="2 3">LMG 29247</strain>
    </source>
</reference>